<dbReference type="AlphaFoldDB" id="A0A820GAB8"/>
<organism evidence="1 2">
    <name type="scientific">Rotaria sordida</name>
    <dbReference type="NCBI Taxonomy" id="392033"/>
    <lineage>
        <taxon>Eukaryota</taxon>
        <taxon>Metazoa</taxon>
        <taxon>Spiralia</taxon>
        <taxon>Gnathifera</taxon>
        <taxon>Rotifera</taxon>
        <taxon>Eurotatoria</taxon>
        <taxon>Bdelloidea</taxon>
        <taxon>Philodinida</taxon>
        <taxon>Philodinidae</taxon>
        <taxon>Rotaria</taxon>
    </lineage>
</organism>
<name>A0A820GAB8_9BILA</name>
<protein>
    <submittedName>
        <fullName evidence="1">Uncharacterized protein</fullName>
    </submittedName>
</protein>
<dbReference type="Proteomes" id="UP000663823">
    <property type="component" value="Unassembled WGS sequence"/>
</dbReference>
<dbReference type="EMBL" id="CAJOAX010038688">
    <property type="protein sequence ID" value="CAF4273612.1"/>
    <property type="molecule type" value="Genomic_DNA"/>
</dbReference>
<evidence type="ECO:0000313" key="2">
    <source>
        <dbReference type="Proteomes" id="UP000663823"/>
    </source>
</evidence>
<sequence length="34" mass="3869">SYKKAGLSSNRERLNLNDTLKPATYFNVKLINTV</sequence>
<reference evidence="1" key="1">
    <citation type="submission" date="2021-02" db="EMBL/GenBank/DDBJ databases">
        <authorList>
            <person name="Nowell W R."/>
        </authorList>
    </citation>
    <scope>NUCLEOTIDE SEQUENCE</scope>
</reference>
<accession>A0A820GAB8</accession>
<feature type="non-terminal residue" evidence="1">
    <location>
        <position position="1"/>
    </location>
</feature>
<gene>
    <name evidence="1" type="ORF">OTI717_LOCUS41188</name>
</gene>
<evidence type="ECO:0000313" key="1">
    <source>
        <dbReference type="EMBL" id="CAF4273612.1"/>
    </source>
</evidence>
<comment type="caution">
    <text evidence="1">The sequence shown here is derived from an EMBL/GenBank/DDBJ whole genome shotgun (WGS) entry which is preliminary data.</text>
</comment>
<proteinExistence type="predicted"/>